<dbReference type="Pfam" id="PF26622">
    <property type="entry name" value="DUF8199"/>
    <property type="match status" value="1"/>
</dbReference>
<evidence type="ECO:0000313" key="2">
    <source>
        <dbReference type="Proteomes" id="UP000036520"/>
    </source>
</evidence>
<dbReference type="AlphaFoldDB" id="A0A0H4PCZ5"/>
<keyword evidence="2" id="KW-1185">Reference proteome</keyword>
<evidence type="ECO:0008006" key="3">
    <source>
        <dbReference type="Google" id="ProtNLM"/>
    </source>
</evidence>
<dbReference type="InterPro" id="IPR058512">
    <property type="entry name" value="DUF8199"/>
</dbReference>
<accession>A0A0H4PCZ5</accession>
<reference evidence="1 2" key="1">
    <citation type="submission" date="2015-07" db="EMBL/GenBank/DDBJ databases">
        <authorList>
            <person name="Kim K.M."/>
        </authorList>
    </citation>
    <scope>NUCLEOTIDE SEQUENCE [LARGE SCALE GENOMIC DNA]</scope>
    <source>
        <strain evidence="1 2">KCTC 12363</strain>
    </source>
</reference>
<dbReference type="NCBIfam" id="NF047658">
    <property type="entry name" value="HYC_CC_PP"/>
    <property type="match status" value="1"/>
</dbReference>
<organism evidence="1 2">
    <name type="scientific">Cyclobacterium amurskyense</name>
    <dbReference type="NCBI Taxonomy" id="320787"/>
    <lineage>
        <taxon>Bacteria</taxon>
        <taxon>Pseudomonadati</taxon>
        <taxon>Bacteroidota</taxon>
        <taxon>Cytophagia</taxon>
        <taxon>Cytophagales</taxon>
        <taxon>Cyclobacteriaceae</taxon>
        <taxon>Cyclobacterium</taxon>
    </lineage>
</organism>
<sequence>MIATFFLFSSIGLAKSSHICMGSEMLKGFGLSAKHLECDMDTQKHNPLSENEQKESKDQCCQNQFELIQLEVDQNLKVVNVSAPQMIFIAAFTQAFLLDQALVLMPVSISSFDPPPINPQDYTVLYQTFLI</sequence>
<dbReference type="KEGG" id="camu:CA2015_2704"/>
<dbReference type="InterPro" id="IPR058060">
    <property type="entry name" value="HYC_CC_PP"/>
</dbReference>
<dbReference type="STRING" id="320787.CA2015_2704"/>
<proteinExistence type="predicted"/>
<name>A0A0H4PCZ5_9BACT</name>
<dbReference type="Proteomes" id="UP000036520">
    <property type="component" value="Chromosome"/>
</dbReference>
<dbReference type="EMBL" id="CP012040">
    <property type="protein sequence ID" value="AKP52114.1"/>
    <property type="molecule type" value="Genomic_DNA"/>
</dbReference>
<gene>
    <name evidence="1" type="ORF">CA2015_2704</name>
</gene>
<evidence type="ECO:0000313" key="1">
    <source>
        <dbReference type="EMBL" id="AKP52114.1"/>
    </source>
</evidence>
<protein>
    <recommendedName>
        <fullName evidence="3">Secreted protein</fullName>
    </recommendedName>
</protein>